<dbReference type="HOGENOM" id="CLU_2700347_0_0_9"/>
<protein>
    <submittedName>
        <fullName evidence="1">Uncharacterized protein</fullName>
    </submittedName>
</protein>
<name>B1I0F1_LYSSC</name>
<gene>
    <name evidence="1" type="ordered locus">Bsph_p080</name>
</gene>
<keyword evidence="1" id="KW-0614">Plasmid</keyword>
<dbReference type="Proteomes" id="UP000002164">
    <property type="component" value="Plasmid pBsph"/>
</dbReference>
<dbReference type="EMBL" id="CP000818">
    <property type="protein sequence ID" value="ACA42310.1"/>
    <property type="molecule type" value="Genomic_DNA"/>
</dbReference>
<sequence>MDITNINVFLTNQEEAYLKLCFVELENFREKGVLVEGEIRKLNNQFFNGNPTTLFTIGELVYREIAIRHFNVC</sequence>
<dbReference type="KEGG" id="lsp:Bsph_p080"/>
<accession>B1I0F1</accession>
<dbReference type="RefSeq" id="WP_012291717.1">
    <property type="nucleotide sequence ID" value="NC_010381.1"/>
</dbReference>
<organism evidence="1 2">
    <name type="scientific">Lysinibacillus sphaericus (strain C3-41)</name>
    <dbReference type="NCBI Taxonomy" id="444177"/>
    <lineage>
        <taxon>Bacteria</taxon>
        <taxon>Bacillati</taxon>
        <taxon>Bacillota</taxon>
        <taxon>Bacilli</taxon>
        <taxon>Bacillales</taxon>
        <taxon>Bacillaceae</taxon>
        <taxon>Lysinibacillus</taxon>
    </lineage>
</organism>
<reference evidence="1 2" key="1">
    <citation type="journal article" date="2008" name="J. Bacteriol.">
        <title>Complete genome sequence of the mosquitocidal bacterium Bacillus sphaericus C3-41 and comparison with those of closely related Bacillus species.</title>
        <authorList>
            <person name="Hu X."/>
            <person name="Fan W."/>
            <person name="Han B."/>
            <person name="Liu H."/>
            <person name="Zheng D."/>
            <person name="Li Q."/>
            <person name="Dong W."/>
            <person name="Yan J."/>
            <person name="Gao M."/>
            <person name="Berry C."/>
            <person name="Yuan Z."/>
        </authorList>
    </citation>
    <scope>NUCLEOTIDE SEQUENCE [LARGE SCALE GENOMIC DNA]</scope>
    <source>
        <strain evidence="1 2">C3-41</strain>
        <plasmid evidence="1 2">pBsph</plasmid>
    </source>
</reference>
<dbReference type="EnsemblBacteria" id="ACA42310">
    <property type="protein sequence ID" value="ACA42310"/>
    <property type="gene ID" value="Bsph_p080"/>
</dbReference>
<dbReference type="AlphaFoldDB" id="B1I0F1"/>
<geneLocation type="plasmid" evidence="1 2">
    <name>pBsph</name>
</geneLocation>
<evidence type="ECO:0000313" key="1">
    <source>
        <dbReference type="EMBL" id="ACA42310.1"/>
    </source>
</evidence>
<proteinExistence type="predicted"/>
<evidence type="ECO:0000313" key="2">
    <source>
        <dbReference type="Proteomes" id="UP000002164"/>
    </source>
</evidence>